<dbReference type="EMBL" id="FOXB01000007">
    <property type="protein sequence ID" value="SFP13474.1"/>
    <property type="molecule type" value="Genomic_DNA"/>
</dbReference>
<evidence type="ECO:0000313" key="2">
    <source>
        <dbReference type="Proteomes" id="UP000199227"/>
    </source>
</evidence>
<protein>
    <recommendedName>
        <fullName evidence="3">Cysteine-rich small domain-containing protein</fullName>
    </recommendedName>
</protein>
<dbReference type="AlphaFoldDB" id="A0A1I5MVC2"/>
<accession>A0A1I5MVC2</accession>
<dbReference type="STRING" id="223786.SAMN05216234_10738"/>
<dbReference type="Proteomes" id="UP000199227">
    <property type="component" value="Unassembled WGS sequence"/>
</dbReference>
<evidence type="ECO:0000313" key="1">
    <source>
        <dbReference type="EMBL" id="SFP13474.1"/>
    </source>
</evidence>
<name>A0A1I5MVC2_9BACT</name>
<evidence type="ECO:0008006" key="3">
    <source>
        <dbReference type="Google" id="ProtNLM"/>
    </source>
</evidence>
<keyword evidence="2" id="KW-1185">Reference proteome</keyword>
<organism evidence="1 2">
    <name type="scientific">Hydrogenimonas thermophila</name>
    <dbReference type="NCBI Taxonomy" id="223786"/>
    <lineage>
        <taxon>Bacteria</taxon>
        <taxon>Pseudomonadati</taxon>
        <taxon>Campylobacterota</taxon>
        <taxon>Epsilonproteobacteria</taxon>
        <taxon>Campylobacterales</taxon>
        <taxon>Hydrogenimonadaceae</taxon>
        <taxon>Hydrogenimonas</taxon>
    </lineage>
</organism>
<proteinExistence type="predicted"/>
<gene>
    <name evidence="1" type="ORF">SAMN05216234_10738</name>
</gene>
<dbReference type="OrthoDB" id="5339426at2"/>
<sequence length="141" mass="16682">MGYLDWFEAHGKKHKKIVDKLSHLSDDEIIEYFRFENMVKNEPDFCPLYAENRKCHEMESLNCYLCACPYFRFDDNGLEFRDGLTIKSKCSINAKDSSTIEHDGVVHLNCSSCTLPHKESFIKKHFSRDWFEVMSKVCYYI</sequence>
<reference evidence="1 2" key="1">
    <citation type="submission" date="2016-10" db="EMBL/GenBank/DDBJ databases">
        <authorList>
            <person name="de Groot N.N."/>
        </authorList>
    </citation>
    <scope>NUCLEOTIDE SEQUENCE [LARGE SCALE GENOMIC DNA]</scope>
    <source>
        <strain evidence="1 2">EP1-55-1</strain>
    </source>
</reference>
<dbReference type="RefSeq" id="WP_092911374.1">
    <property type="nucleotide sequence ID" value="NZ_FOXB01000007.1"/>
</dbReference>